<dbReference type="EMBL" id="CCRF01000099">
    <property type="protein sequence ID" value="CEE03071.1"/>
    <property type="molecule type" value="Genomic_DNA"/>
</dbReference>
<evidence type="ECO:0000313" key="3">
    <source>
        <dbReference type="Proteomes" id="UP000040576"/>
    </source>
</evidence>
<accession>A0A090IY94</accession>
<reference evidence="2 3" key="1">
    <citation type="submission" date="2014-07" db="EMBL/GenBank/DDBJ databases">
        <authorList>
            <person name="Wibberg Daniel"/>
        </authorList>
    </citation>
    <scope>NUCLEOTIDE SEQUENCE [LARGE SCALE GENOMIC DNA]</scope>
</reference>
<sequence length="205" mass="22877">MKKVYLEQWNLFKQSYWKLFVGLLILFILSSVAVYFFMLKNEALVTTLMKQVSKMFEEKDLIDPDTSAIELAIGLFKNNTMACLLLFVSGFLPIFLPAIGIIVMNSAIMGIMFAYMTLTGQAIVPMLFAGIIPHGIFEIPAIILAGTLAFYLSIGIFRKINDARFSFKNCATNSIKTFVFVCVPLLVIAAIVEAFITPIFLGMLV</sequence>
<feature type="transmembrane region" description="Helical" evidence="1">
    <location>
        <begin position="84"/>
        <end position="104"/>
    </location>
</feature>
<evidence type="ECO:0000256" key="1">
    <source>
        <dbReference type="SAM" id="Phobius"/>
    </source>
</evidence>
<proteinExistence type="predicted"/>
<dbReference type="RefSeq" id="WP_034773152.1">
    <property type="nucleotide sequence ID" value="NZ_CCRF01000099.1"/>
</dbReference>
<keyword evidence="1" id="KW-0472">Membrane</keyword>
<keyword evidence="1" id="KW-1133">Transmembrane helix</keyword>
<organism evidence="2 3">
    <name type="scientific">Caldibacillus thermoamylovorans</name>
    <dbReference type="NCBI Taxonomy" id="35841"/>
    <lineage>
        <taxon>Bacteria</taxon>
        <taxon>Bacillati</taxon>
        <taxon>Bacillota</taxon>
        <taxon>Bacilli</taxon>
        <taxon>Bacillales</taxon>
        <taxon>Bacillaceae</taxon>
        <taxon>Caldibacillus</taxon>
    </lineage>
</organism>
<feature type="transmembrane region" description="Helical" evidence="1">
    <location>
        <begin position="111"/>
        <end position="133"/>
    </location>
</feature>
<feature type="transmembrane region" description="Helical" evidence="1">
    <location>
        <begin position="20"/>
        <end position="39"/>
    </location>
</feature>
<protein>
    <submittedName>
        <fullName evidence="2">Putative membrane protein</fullName>
    </submittedName>
</protein>
<dbReference type="PANTHER" id="PTHR35337:SF1">
    <property type="entry name" value="SLR1478 PROTEIN"/>
    <property type="match status" value="1"/>
</dbReference>
<keyword evidence="1" id="KW-0812">Transmembrane</keyword>
<evidence type="ECO:0000313" key="2">
    <source>
        <dbReference type="EMBL" id="CEE03071.1"/>
    </source>
</evidence>
<keyword evidence="3" id="KW-1185">Reference proteome</keyword>
<dbReference type="PANTHER" id="PTHR35337">
    <property type="entry name" value="SLR1478 PROTEIN"/>
    <property type="match status" value="1"/>
</dbReference>
<dbReference type="Pfam" id="PF01944">
    <property type="entry name" value="SpoIIM"/>
    <property type="match status" value="1"/>
</dbReference>
<dbReference type="Proteomes" id="UP000040576">
    <property type="component" value="Unassembled WGS sequence"/>
</dbReference>
<feature type="transmembrane region" description="Helical" evidence="1">
    <location>
        <begin position="139"/>
        <end position="157"/>
    </location>
</feature>
<name>A0A090IY94_9BACI</name>
<dbReference type="AlphaFoldDB" id="A0A090IY94"/>
<feature type="transmembrane region" description="Helical" evidence="1">
    <location>
        <begin position="178"/>
        <end position="201"/>
    </location>
</feature>
<gene>
    <name evidence="2" type="ORF">BT1A1_3289</name>
</gene>
<dbReference type="InterPro" id="IPR002798">
    <property type="entry name" value="SpoIIM-like"/>
</dbReference>